<protein>
    <submittedName>
        <fullName evidence="1">Uncharacterized protein</fullName>
    </submittedName>
</protein>
<proteinExistence type="predicted"/>
<gene>
    <name evidence="1" type="ORF">UFOVP1351_35</name>
</gene>
<organism evidence="1">
    <name type="scientific">uncultured Caudovirales phage</name>
    <dbReference type="NCBI Taxonomy" id="2100421"/>
    <lineage>
        <taxon>Viruses</taxon>
        <taxon>Duplodnaviria</taxon>
        <taxon>Heunggongvirae</taxon>
        <taxon>Uroviricota</taxon>
        <taxon>Caudoviricetes</taxon>
        <taxon>Peduoviridae</taxon>
        <taxon>Maltschvirus</taxon>
        <taxon>Maltschvirus maltsch</taxon>
    </lineage>
</organism>
<name>A0A6J5S069_9CAUD</name>
<reference evidence="1" key="1">
    <citation type="submission" date="2020-05" db="EMBL/GenBank/DDBJ databases">
        <authorList>
            <person name="Chiriac C."/>
            <person name="Salcher M."/>
            <person name="Ghai R."/>
            <person name="Kavagutti S V."/>
        </authorList>
    </citation>
    <scope>NUCLEOTIDE SEQUENCE</scope>
</reference>
<evidence type="ECO:0000313" key="1">
    <source>
        <dbReference type="EMBL" id="CAB4200318.1"/>
    </source>
</evidence>
<dbReference type="EMBL" id="LR797306">
    <property type="protein sequence ID" value="CAB4200318.1"/>
    <property type="molecule type" value="Genomic_DNA"/>
</dbReference>
<accession>A0A6J5S069</accession>
<sequence>MTQPNWKWQLSEVDPEFRLPPPPKPEVGEFNYEYVVRVYQWLVEVDALLKKSGIAKHV</sequence>